<dbReference type="GO" id="GO:0006281">
    <property type="term" value="P:DNA repair"/>
    <property type="evidence" value="ECO:0007669"/>
    <property type="project" value="UniProtKB-KW"/>
</dbReference>
<keyword evidence="1" id="KW-0067">ATP-binding</keyword>
<comment type="cofactor">
    <cofactor evidence="1">
        <name>Mg(2+)</name>
        <dbReference type="ChEBI" id="CHEBI:18420"/>
    </cofactor>
</comment>
<keyword evidence="1" id="KW-0378">Hydrolase</keyword>
<dbReference type="InterPro" id="IPR010285">
    <property type="entry name" value="DNA_helicase_pif1-like_DEAD"/>
</dbReference>
<proteinExistence type="inferred from homology"/>
<comment type="similarity">
    <text evidence="1">Belongs to the helicase family.</text>
</comment>
<evidence type="ECO:0000313" key="3">
    <source>
        <dbReference type="Proteomes" id="UP001152795"/>
    </source>
</evidence>
<comment type="caution">
    <text evidence="2">The sequence shown here is derived from an EMBL/GenBank/DDBJ whole genome shotgun (WGS) entry which is preliminary data.</text>
</comment>
<dbReference type="Gene3D" id="3.40.50.300">
    <property type="entry name" value="P-loop containing nucleotide triphosphate hydrolases"/>
    <property type="match status" value="1"/>
</dbReference>
<sequence length="605" mass="68198">MPELWLRKIFPKTVFVSTGFAKDRIRVAKTQQELDELDDDSIDIFKSNIIVCYSDRPKNIPIINNMCLALFSTNYYKDYKIYIDDVSDSQPEVLSDDIIECQNTENCSTELPDRKKLMSSKEVMKCRKYKAKKEIFEPDSDAINEALETLPNSDGMPARSYDPINDQENEEMRQRLPNDANEAESFNKSLPQHLEPNPELAQRSSGIISYNQPSDISDDDLRKTVRSLNSEQYYAYDLVLSWCRNKMANLNTLKPCKIDPIHVFVTGGGGAGKSHLIRAIHHTITKTFRHAPLNPELPSVLLMAPTGVAAINISGTTVHAALAIPRECGNSVPVMSDQKRTQMRLSLAEFKLIIIDEISMVSNIGLLHIHQRLKDIFVTPSSELFAGISILAVDDDITCIQSRVITADDENYQSDALHIFAENAPVDEKQDIERVLSKDIIDRLINGQLGTVVRVAVDSRELKNETKPFDCPSNKNTPAPTSISASTLCFIRSTNIMTLCLLEIQNSISLNALLSCSTSRSIGKTQKAIDLCLWLGGKNIRLRDHWYDHRSANYYNQSETPDFQHFLGEHAPDAPKNFSTFSCGPRKFKKCKQDRVLMPYSAKLQ</sequence>
<organism evidence="2 3">
    <name type="scientific">Paramuricea clavata</name>
    <name type="common">Red gorgonian</name>
    <name type="synonym">Violescent sea-whip</name>
    <dbReference type="NCBI Taxonomy" id="317549"/>
    <lineage>
        <taxon>Eukaryota</taxon>
        <taxon>Metazoa</taxon>
        <taxon>Cnidaria</taxon>
        <taxon>Anthozoa</taxon>
        <taxon>Octocorallia</taxon>
        <taxon>Malacalcyonacea</taxon>
        <taxon>Plexauridae</taxon>
        <taxon>Paramuricea</taxon>
    </lineage>
</organism>
<dbReference type="GO" id="GO:0016787">
    <property type="term" value="F:hydrolase activity"/>
    <property type="evidence" value="ECO:0007669"/>
    <property type="project" value="UniProtKB-KW"/>
</dbReference>
<dbReference type="GO" id="GO:0043139">
    <property type="term" value="F:5'-3' DNA helicase activity"/>
    <property type="evidence" value="ECO:0007669"/>
    <property type="project" value="UniProtKB-EC"/>
</dbReference>
<keyword evidence="1" id="KW-0233">DNA recombination</keyword>
<reference evidence="2" key="1">
    <citation type="submission" date="2020-04" db="EMBL/GenBank/DDBJ databases">
        <authorList>
            <person name="Alioto T."/>
            <person name="Alioto T."/>
            <person name="Gomez Garrido J."/>
        </authorList>
    </citation>
    <scope>NUCLEOTIDE SEQUENCE</scope>
    <source>
        <strain evidence="2">A484AB</strain>
    </source>
</reference>
<dbReference type="EMBL" id="CACRXK020001975">
    <property type="protein sequence ID" value="CAB3992081.1"/>
    <property type="molecule type" value="Genomic_DNA"/>
</dbReference>
<dbReference type="SMART" id="SM00382">
    <property type="entry name" value="AAA"/>
    <property type="match status" value="1"/>
</dbReference>
<dbReference type="InterPro" id="IPR051055">
    <property type="entry name" value="PIF1_helicase"/>
</dbReference>
<dbReference type="Pfam" id="PF05970">
    <property type="entry name" value="PIF1"/>
    <property type="match status" value="1"/>
</dbReference>
<comment type="catalytic activity">
    <reaction evidence="1">
        <text>ATP + H2O = ADP + phosphate + H(+)</text>
        <dbReference type="Rhea" id="RHEA:13065"/>
        <dbReference type="ChEBI" id="CHEBI:15377"/>
        <dbReference type="ChEBI" id="CHEBI:15378"/>
        <dbReference type="ChEBI" id="CHEBI:30616"/>
        <dbReference type="ChEBI" id="CHEBI:43474"/>
        <dbReference type="ChEBI" id="CHEBI:456216"/>
        <dbReference type="EC" id="5.6.2.3"/>
    </reaction>
</comment>
<keyword evidence="1" id="KW-0227">DNA damage</keyword>
<evidence type="ECO:0000256" key="1">
    <source>
        <dbReference type="RuleBase" id="RU363044"/>
    </source>
</evidence>
<keyword evidence="1" id="KW-0547">Nucleotide-binding</keyword>
<dbReference type="Proteomes" id="UP001152795">
    <property type="component" value="Unassembled WGS sequence"/>
</dbReference>
<keyword evidence="1 2" id="KW-0347">Helicase</keyword>
<feature type="non-terminal residue" evidence="2">
    <location>
        <position position="1"/>
    </location>
</feature>
<evidence type="ECO:0000313" key="2">
    <source>
        <dbReference type="EMBL" id="CAB3992081.1"/>
    </source>
</evidence>
<dbReference type="SUPFAM" id="SSF52540">
    <property type="entry name" value="P-loop containing nucleoside triphosphate hydrolases"/>
    <property type="match status" value="1"/>
</dbReference>
<keyword evidence="3" id="KW-1185">Reference proteome</keyword>
<dbReference type="OrthoDB" id="432234at2759"/>
<dbReference type="InterPro" id="IPR027417">
    <property type="entry name" value="P-loop_NTPase"/>
</dbReference>
<protein>
    <recommendedName>
        <fullName evidence="1">ATP-dependent DNA helicase</fullName>
        <ecNumber evidence="1">5.6.2.3</ecNumber>
    </recommendedName>
</protein>
<gene>
    <name evidence="2" type="ORF">PACLA_8A057138</name>
</gene>
<dbReference type="InterPro" id="IPR003593">
    <property type="entry name" value="AAA+_ATPase"/>
</dbReference>
<dbReference type="GO" id="GO:0000723">
    <property type="term" value="P:telomere maintenance"/>
    <property type="evidence" value="ECO:0007669"/>
    <property type="project" value="InterPro"/>
</dbReference>
<dbReference type="AlphaFoldDB" id="A0A7D9DT25"/>
<name>A0A7D9DT25_PARCT</name>
<keyword evidence="1" id="KW-0234">DNA repair</keyword>
<dbReference type="EC" id="5.6.2.3" evidence="1"/>
<dbReference type="GO" id="GO:0006310">
    <property type="term" value="P:DNA recombination"/>
    <property type="evidence" value="ECO:0007669"/>
    <property type="project" value="UniProtKB-KW"/>
</dbReference>
<dbReference type="PANTHER" id="PTHR47642:SF5">
    <property type="entry name" value="ATP-DEPENDENT DNA HELICASE"/>
    <property type="match status" value="1"/>
</dbReference>
<accession>A0A7D9DT25</accession>
<dbReference type="PANTHER" id="PTHR47642">
    <property type="entry name" value="ATP-DEPENDENT DNA HELICASE"/>
    <property type="match status" value="1"/>
</dbReference>
<dbReference type="GO" id="GO:0005524">
    <property type="term" value="F:ATP binding"/>
    <property type="evidence" value="ECO:0007669"/>
    <property type="project" value="UniProtKB-KW"/>
</dbReference>